<gene>
    <name evidence="5" type="ORF">GCM10022287_27760</name>
</gene>
<sequence length="652" mass="68260">MTDAVDPHRAPTALPWRGLVEGFYGTPWSGAERRAYFAFAAPLGLDRYVYAPKSDPYHRERWREPYPEAQLAELAALAADAKAVGIRFGYAISPGLSMRFADPADAAALAAKARQLFDAGIRHFCVLFDDVPPTLTDAADLARFGDDDAAVGRAHGAAASEFAGFLRTELGITEPLLVCPTDYAGIAPSPYREGLAETLPTDALLFWTGSDIVVGEVTRAAVDAAAASYRRDLVLWDNFPVNDFDRSRLFLGPLTGRAGDVVGSRLVGIAVNPMVEAAPSRFAIAACAEWAAYPARYDPDAAAARARRLVAGPAAEGLAPLLDACSSWPPSAAPDPALDALIERARRGDVAALAEVRGRMEALAATSSAGAPADLRSALLPWVRAAQAVGAAGVLACRLLANDGRSDAAATVSALRAAWTAAEAHYPNVLRSSVELLVAAALERAGAPRLPVTAPQGGRVLLLTGANPSPGDRELAEFLHADGHAVTIRSESAASDIAPDFDLVIIARAASERAALELADIAIPVIAWGHLVALRLASASEMPLALDTIELSDGDHPIAAGLAGAVRAYRGPSRLTWGVPASGGRVIASTPQDRHPVLVLYDAGMPLVDGRPAPAARLTFFLGSDGFAPWLVTDATRQIVRAAVTHLLGRAA</sequence>
<feature type="active site" description="Proton donor" evidence="3">
    <location>
        <position position="130"/>
    </location>
</feature>
<dbReference type="Proteomes" id="UP001501079">
    <property type="component" value="Unassembled WGS sequence"/>
</dbReference>
<evidence type="ECO:0000313" key="5">
    <source>
        <dbReference type="EMBL" id="GAA4178046.1"/>
    </source>
</evidence>
<organism evidence="5 6">
    <name type="scientific">Gryllotalpicola koreensis</name>
    <dbReference type="NCBI Taxonomy" id="993086"/>
    <lineage>
        <taxon>Bacteria</taxon>
        <taxon>Bacillati</taxon>
        <taxon>Actinomycetota</taxon>
        <taxon>Actinomycetes</taxon>
        <taxon>Micrococcales</taxon>
        <taxon>Microbacteriaceae</taxon>
        <taxon>Gryllotalpicola</taxon>
    </lineage>
</organism>
<evidence type="ECO:0000259" key="4">
    <source>
        <dbReference type="PROSITE" id="PS52009"/>
    </source>
</evidence>
<evidence type="ECO:0000313" key="6">
    <source>
        <dbReference type="Proteomes" id="UP001501079"/>
    </source>
</evidence>
<accession>A0ABP8A559</accession>
<dbReference type="InterPro" id="IPR051822">
    <property type="entry name" value="Glycosyl_Hydrolase_84"/>
</dbReference>
<dbReference type="EMBL" id="BAABBW010000004">
    <property type="protein sequence ID" value="GAA4178046.1"/>
    <property type="molecule type" value="Genomic_DNA"/>
</dbReference>
<protein>
    <recommendedName>
        <fullName evidence="4">GH84 domain-containing protein</fullName>
    </recommendedName>
</protein>
<evidence type="ECO:0000256" key="2">
    <source>
        <dbReference type="ARBA" id="ARBA00023295"/>
    </source>
</evidence>
<evidence type="ECO:0000256" key="1">
    <source>
        <dbReference type="ARBA" id="ARBA00022801"/>
    </source>
</evidence>
<dbReference type="PROSITE" id="PS52009">
    <property type="entry name" value="GH84"/>
    <property type="match status" value="1"/>
</dbReference>
<proteinExistence type="inferred from homology"/>
<dbReference type="Pfam" id="PF07555">
    <property type="entry name" value="NAGidase"/>
    <property type="match status" value="1"/>
</dbReference>
<keyword evidence="2 3" id="KW-0326">Glycosidase</keyword>
<feature type="domain" description="GH84" evidence="4">
    <location>
        <begin position="15"/>
        <end position="295"/>
    </location>
</feature>
<keyword evidence="1 3" id="KW-0378">Hydrolase</keyword>
<dbReference type="SUPFAM" id="SSF51445">
    <property type="entry name" value="(Trans)glycosidases"/>
    <property type="match status" value="1"/>
</dbReference>
<keyword evidence="6" id="KW-1185">Reference proteome</keyword>
<dbReference type="InterPro" id="IPR011496">
    <property type="entry name" value="O-GlcNAcase_cat"/>
</dbReference>
<reference evidence="6" key="1">
    <citation type="journal article" date="2019" name="Int. J. Syst. Evol. Microbiol.">
        <title>The Global Catalogue of Microorganisms (GCM) 10K type strain sequencing project: providing services to taxonomists for standard genome sequencing and annotation.</title>
        <authorList>
            <consortium name="The Broad Institute Genomics Platform"/>
            <consortium name="The Broad Institute Genome Sequencing Center for Infectious Disease"/>
            <person name="Wu L."/>
            <person name="Ma J."/>
        </authorList>
    </citation>
    <scope>NUCLEOTIDE SEQUENCE [LARGE SCALE GENOMIC DNA]</scope>
    <source>
        <strain evidence="6">JCM 17591</strain>
    </source>
</reference>
<dbReference type="PANTHER" id="PTHR13170">
    <property type="entry name" value="O-GLCNACASE"/>
    <property type="match status" value="1"/>
</dbReference>
<dbReference type="Gene3D" id="3.20.20.80">
    <property type="entry name" value="Glycosidases"/>
    <property type="match status" value="1"/>
</dbReference>
<name>A0ABP8A559_9MICO</name>
<comment type="caution">
    <text evidence="5">The sequence shown here is derived from an EMBL/GenBank/DDBJ whole genome shotgun (WGS) entry which is preliminary data.</text>
</comment>
<comment type="similarity">
    <text evidence="3">Belongs to the glycosyl hydrolase 84 family.</text>
</comment>
<evidence type="ECO:0000256" key="3">
    <source>
        <dbReference type="PROSITE-ProRule" id="PRU01353"/>
    </source>
</evidence>
<dbReference type="PANTHER" id="PTHR13170:SF16">
    <property type="entry name" value="PROTEIN O-GLCNACASE"/>
    <property type="match status" value="1"/>
</dbReference>
<dbReference type="InterPro" id="IPR017853">
    <property type="entry name" value="GH"/>
</dbReference>